<feature type="transmembrane region" description="Helical" evidence="2">
    <location>
        <begin position="198"/>
        <end position="224"/>
    </location>
</feature>
<feature type="transmembrane region" description="Helical" evidence="2">
    <location>
        <begin position="300"/>
        <end position="323"/>
    </location>
</feature>
<evidence type="ECO:0000256" key="1">
    <source>
        <dbReference type="SAM" id="MobiDB-lite"/>
    </source>
</evidence>
<evidence type="ECO:0000256" key="2">
    <source>
        <dbReference type="SAM" id="Phobius"/>
    </source>
</evidence>
<dbReference type="EMBL" id="BAAANJ010000006">
    <property type="protein sequence ID" value="GAA1810470.1"/>
    <property type="molecule type" value="Genomic_DNA"/>
</dbReference>
<comment type="caution">
    <text evidence="3">The sequence shown here is derived from an EMBL/GenBank/DDBJ whole genome shotgun (WGS) entry which is preliminary data.</text>
</comment>
<sequence length="440" mass="43102">MRRTTIALLAALEAAVAALIGLGIALVPLMLLWAVQYGLTVDVTVFLRAAADVWLLGHGVDLTVQLDPITAGGLGLPGADQPFAITIALLGFALLSVAAGRRIGRRSAAGGHSITGAVAAVVVYAAVGATLAIVAGADVARASIWQATLLPAVTVTIGVAIGAVAETLREPSPTDAAGGFFRERLGDLPRGVLDAITAAVRIGAGAAFALLAVAAGLLAVLIALDYTTIAGLSQSLGAGVDGGIALLVGELAFLPNLVVWLAAWMLGPGFALGTGTVVAPGGTLLGPVPGIPLLGAIPAAAPLVGVLWLLVPVLAAFIGAWLVQGDVRDGWPGAGPASPGAAVPWWRPIAVGAGAAAVAGVVLGLLAWWSGGAAGPGRLADVGPDAWVVAGVAAATVGVGSIAGGLTARMQTRAPTTGRTSATPDRSSGLPSTGSGNGNR</sequence>
<accession>A0ABN2M5I7</accession>
<feature type="transmembrane region" description="Helical" evidence="2">
    <location>
        <begin position="143"/>
        <end position="165"/>
    </location>
</feature>
<dbReference type="InterPro" id="IPR045931">
    <property type="entry name" value="DUF6350"/>
</dbReference>
<feature type="transmembrane region" description="Helical" evidence="2">
    <location>
        <begin position="344"/>
        <end position="366"/>
    </location>
</feature>
<feature type="transmembrane region" description="Helical" evidence="2">
    <location>
        <begin position="270"/>
        <end position="288"/>
    </location>
</feature>
<feature type="region of interest" description="Disordered" evidence="1">
    <location>
        <begin position="410"/>
        <end position="440"/>
    </location>
</feature>
<protein>
    <recommendedName>
        <fullName evidence="5">Integral membrane protein</fullName>
    </recommendedName>
</protein>
<dbReference type="RefSeq" id="WP_344295679.1">
    <property type="nucleotide sequence ID" value="NZ_BAAANJ010000006.1"/>
</dbReference>
<keyword evidence="2" id="KW-0812">Transmembrane</keyword>
<feature type="transmembrane region" description="Helical" evidence="2">
    <location>
        <begin position="83"/>
        <end position="104"/>
    </location>
</feature>
<name>A0ABN2M5I7_9MICO</name>
<feature type="transmembrane region" description="Helical" evidence="2">
    <location>
        <begin position="244"/>
        <end position="263"/>
    </location>
</feature>
<evidence type="ECO:0008006" key="5">
    <source>
        <dbReference type="Google" id="ProtNLM"/>
    </source>
</evidence>
<feature type="compositionally biased region" description="Polar residues" evidence="1">
    <location>
        <begin position="410"/>
        <end position="434"/>
    </location>
</feature>
<keyword evidence="2" id="KW-0472">Membrane</keyword>
<dbReference type="Pfam" id="PF19877">
    <property type="entry name" value="DUF6350"/>
    <property type="match status" value="1"/>
</dbReference>
<dbReference type="Proteomes" id="UP001500002">
    <property type="component" value="Unassembled WGS sequence"/>
</dbReference>
<gene>
    <name evidence="3" type="ORF">GCM10009749_19000</name>
</gene>
<feature type="transmembrane region" description="Helical" evidence="2">
    <location>
        <begin position="116"/>
        <end position="137"/>
    </location>
</feature>
<feature type="transmembrane region" description="Helical" evidence="2">
    <location>
        <begin position="7"/>
        <end position="35"/>
    </location>
</feature>
<keyword evidence="2" id="KW-1133">Transmembrane helix</keyword>
<evidence type="ECO:0000313" key="4">
    <source>
        <dbReference type="Proteomes" id="UP001500002"/>
    </source>
</evidence>
<feature type="transmembrane region" description="Helical" evidence="2">
    <location>
        <begin position="386"/>
        <end position="406"/>
    </location>
</feature>
<evidence type="ECO:0000313" key="3">
    <source>
        <dbReference type="EMBL" id="GAA1810470.1"/>
    </source>
</evidence>
<keyword evidence="4" id="KW-1185">Reference proteome</keyword>
<organism evidence="3 4">
    <name type="scientific">Agromyces neolithicus</name>
    <dbReference type="NCBI Taxonomy" id="269420"/>
    <lineage>
        <taxon>Bacteria</taxon>
        <taxon>Bacillati</taxon>
        <taxon>Actinomycetota</taxon>
        <taxon>Actinomycetes</taxon>
        <taxon>Micrococcales</taxon>
        <taxon>Microbacteriaceae</taxon>
        <taxon>Agromyces</taxon>
    </lineage>
</organism>
<reference evidence="3 4" key="1">
    <citation type="journal article" date="2019" name="Int. J. Syst. Evol. Microbiol.">
        <title>The Global Catalogue of Microorganisms (GCM) 10K type strain sequencing project: providing services to taxonomists for standard genome sequencing and annotation.</title>
        <authorList>
            <consortium name="The Broad Institute Genomics Platform"/>
            <consortium name="The Broad Institute Genome Sequencing Center for Infectious Disease"/>
            <person name="Wu L."/>
            <person name="Ma J."/>
        </authorList>
    </citation>
    <scope>NUCLEOTIDE SEQUENCE [LARGE SCALE GENOMIC DNA]</scope>
    <source>
        <strain evidence="3 4">JCM 14322</strain>
    </source>
</reference>
<proteinExistence type="predicted"/>